<dbReference type="AlphaFoldDB" id="A0A7G8BLA1"/>
<feature type="transmembrane region" description="Helical" evidence="1">
    <location>
        <begin position="12"/>
        <end position="32"/>
    </location>
</feature>
<sequence>MDEERNSGKRSLLIVLVATVIVVVTIAAYVYIDEKPPVVAGQILKLDITPIHTEMRVGAGAQGVQGGMDTYDQLLITAEVQVRNQGTYPIYLHDMWSNLTTSTGDQERCLAANNTDFQSVFVAYPQMASFKAEPLLRDITLQPGQIAHGLVIFHYPMTKDQWDARHSFQAVLAFTNQKDLVLPWPAPPGK</sequence>
<dbReference type="EMBL" id="CP060394">
    <property type="protein sequence ID" value="QNI33321.1"/>
    <property type="molecule type" value="Genomic_DNA"/>
</dbReference>
<keyword evidence="1" id="KW-1133">Transmembrane helix</keyword>
<dbReference type="RefSeq" id="WP_186744661.1">
    <property type="nucleotide sequence ID" value="NZ_CP060394.1"/>
</dbReference>
<accession>A0A7G8BLA1</accession>
<organism evidence="2 3">
    <name type="scientific">Alloacidobacterium dinghuense</name>
    <dbReference type="NCBI Taxonomy" id="2763107"/>
    <lineage>
        <taxon>Bacteria</taxon>
        <taxon>Pseudomonadati</taxon>
        <taxon>Acidobacteriota</taxon>
        <taxon>Terriglobia</taxon>
        <taxon>Terriglobales</taxon>
        <taxon>Acidobacteriaceae</taxon>
        <taxon>Alloacidobacterium</taxon>
    </lineage>
</organism>
<evidence type="ECO:0008006" key="4">
    <source>
        <dbReference type="Google" id="ProtNLM"/>
    </source>
</evidence>
<evidence type="ECO:0000256" key="1">
    <source>
        <dbReference type="SAM" id="Phobius"/>
    </source>
</evidence>
<reference evidence="2 3" key="1">
    <citation type="submission" date="2020-08" db="EMBL/GenBank/DDBJ databases">
        <title>Edaphobacter telluris sp. nov. and Acidobacterium dinghuensis sp. nov., two acidobacteria isolated from forest soil.</title>
        <authorList>
            <person name="Fu J."/>
            <person name="Qiu L."/>
        </authorList>
    </citation>
    <scope>NUCLEOTIDE SEQUENCE [LARGE SCALE GENOMIC DNA]</scope>
    <source>
        <strain evidence="2">4Y35</strain>
    </source>
</reference>
<proteinExistence type="predicted"/>
<evidence type="ECO:0000313" key="2">
    <source>
        <dbReference type="EMBL" id="QNI33321.1"/>
    </source>
</evidence>
<name>A0A7G8BLA1_9BACT</name>
<keyword evidence="1" id="KW-0812">Transmembrane</keyword>
<gene>
    <name evidence="2" type="ORF">H7849_05000</name>
</gene>
<keyword evidence="1" id="KW-0472">Membrane</keyword>
<dbReference type="Proteomes" id="UP000515312">
    <property type="component" value="Chromosome"/>
</dbReference>
<dbReference type="KEGG" id="adin:H7849_05000"/>
<keyword evidence="3" id="KW-1185">Reference proteome</keyword>
<protein>
    <recommendedName>
        <fullName evidence="4">DUF4352 domain-containing protein</fullName>
    </recommendedName>
</protein>
<evidence type="ECO:0000313" key="3">
    <source>
        <dbReference type="Proteomes" id="UP000515312"/>
    </source>
</evidence>